<dbReference type="GO" id="GO:0046872">
    <property type="term" value="F:metal ion binding"/>
    <property type="evidence" value="ECO:0007669"/>
    <property type="project" value="UniProtKB-KW"/>
</dbReference>
<keyword evidence="3 4" id="KW-0378">Hydrolase</keyword>
<feature type="binding site" evidence="6">
    <location>
        <position position="146"/>
    </location>
    <ligand>
        <name>substrate</name>
    </ligand>
</feature>
<keyword evidence="2 7" id="KW-0479">Metal-binding</keyword>
<feature type="binding site" evidence="7">
    <location>
        <position position="133"/>
    </location>
    <ligand>
        <name>Zn(2+)</name>
        <dbReference type="ChEBI" id="CHEBI:29105"/>
    </ligand>
</feature>
<feature type="binding site" evidence="6">
    <location>
        <begin position="225"/>
        <end position="226"/>
    </location>
    <ligand>
        <name>substrate</name>
    </ligand>
</feature>
<sequence length="393" mass="42404">MNTGQRKEIHALHYRSGKPMKITVAGNRFESIEAASDEPAGMNSPPEALPMVGPGLVDLQINGYMGIDFNHYPVSPRHLSDATRLLQLAGVTSYYPTVTTSSDEYIEDSLKAIAAACSTDAECADSIAGIHLEGPFISPEDGARGAHLARYTKAPDWELLQRWQDAAKGKIRIVTMSPEWPGSTAFIEKCKLNGITVSIGHTSASPEQIREAAAAGARMSTHLGNGAHLMLPRHPNYIWEQLADDSLHACLIPDGFHVPLSFLKVVLKVKGPLAMLVSDAVSLSGLPPGAYRSHGRIDVIKTEQGRLHLADQPQLLAGSAQLLPWGIDHLARSGVCSLADAWDMSSIRPAAFMDLPSQAGLEAGAPADFVLFHWTGEQVHIRKTFKNGMERSG</sequence>
<comment type="similarity">
    <text evidence="1 4">Belongs to the metallo-dependent hydrolases superfamily. NagA family.</text>
</comment>
<accession>A0A927H1N5</accession>
<evidence type="ECO:0000256" key="4">
    <source>
        <dbReference type="PIRNR" id="PIRNR038994"/>
    </source>
</evidence>
<feature type="active site" description="Proton donor/acceptor" evidence="5">
    <location>
        <position position="279"/>
    </location>
</feature>
<dbReference type="AlphaFoldDB" id="A0A927H1N5"/>
<evidence type="ECO:0000256" key="7">
    <source>
        <dbReference type="PIRSR" id="PIRSR038994-3"/>
    </source>
</evidence>
<dbReference type="EMBL" id="JACXJA010000041">
    <property type="protein sequence ID" value="MBD2865366.1"/>
    <property type="molecule type" value="Genomic_DNA"/>
</dbReference>
<comment type="caution">
    <text evidence="8">The sequence shown here is derived from an EMBL/GenBank/DDBJ whole genome shotgun (WGS) entry which is preliminary data.</text>
</comment>
<keyword evidence="4" id="KW-0119">Carbohydrate metabolism</keyword>
<dbReference type="GO" id="GO:0006046">
    <property type="term" value="P:N-acetylglucosamine catabolic process"/>
    <property type="evidence" value="ECO:0007669"/>
    <property type="project" value="TreeGrafter"/>
</dbReference>
<protein>
    <submittedName>
        <fullName evidence="8">Amidohydrolase family protein</fullName>
    </submittedName>
</protein>
<keyword evidence="9" id="KW-1185">Reference proteome</keyword>
<feature type="binding site" evidence="7">
    <location>
        <position position="201"/>
    </location>
    <ligand>
        <name>Zn(2+)</name>
        <dbReference type="ChEBI" id="CHEBI:29105"/>
    </ligand>
</feature>
<feature type="binding site" evidence="7">
    <location>
        <position position="222"/>
    </location>
    <ligand>
        <name>Zn(2+)</name>
        <dbReference type="ChEBI" id="CHEBI:29105"/>
    </ligand>
</feature>
<dbReference type="Proteomes" id="UP000639396">
    <property type="component" value="Unassembled WGS sequence"/>
</dbReference>
<feature type="binding site" evidence="6">
    <location>
        <begin position="316"/>
        <end position="318"/>
    </location>
    <ligand>
        <name>substrate</name>
    </ligand>
</feature>
<dbReference type="SUPFAM" id="SSF51556">
    <property type="entry name" value="Metallo-dependent hydrolases"/>
    <property type="match status" value="1"/>
</dbReference>
<gene>
    <name evidence="8" type="ORF">IDH45_25620</name>
</gene>
<dbReference type="InterPro" id="IPR032466">
    <property type="entry name" value="Metal_Hydrolase"/>
</dbReference>
<reference evidence="8" key="1">
    <citation type="submission" date="2020-09" db="EMBL/GenBank/DDBJ databases">
        <title>A novel bacterium of genus Paenibacillus, isolated from South China Sea.</title>
        <authorList>
            <person name="Huang H."/>
            <person name="Mo K."/>
            <person name="Hu Y."/>
        </authorList>
    </citation>
    <scope>NUCLEOTIDE SEQUENCE</scope>
    <source>
        <strain evidence="8">IB182363</strain>
    </source>
</reference>
<comment type="cofactor">
    <cofactor evidence="7">
        <name>a divalent metal cation</name>
        <dbReference type="ChEBI" id="CHEBI:60240"/>
    </cofactor>
    <text evidence="7">Binds 1 divalent metal cation per subunit.</text>
</comment>
<name>A0A927H1N5_9BACL</name>
<evidence type="ECO:0000256" key="6">
    <source>
        <dbReference type="PIRSR" id="PIRSR038994-2"/>
    </source>
</evidence>
<dbReference type="InterPro" id="IPR003764">
    <property type="entry name" value="GlcNAc_6-P_deAcase"/>
</dbReference>
<proteinExistence type="inferred from homology"/>
<dbReference type="PANTHER" id="PTHR11113:SF14">
    <property type="entry name" value="N-ACETYLGLUCOSAMINE-6-PHOSPHATE DEACETYLASE"/>
    <property type="match status" value="1"/>
</dbReference>
<evidence type="ECO:0000256" key="3">
    <source>
        <dbReference type="ARBA" id="ARBA00022801"/>
    </source>
</evidence>
<dbReference type="RefSeq" id="WP_190930986.1">
    <property type="nucleotide sequence ID" value="NZ_JACXJA010000041.1"/>
</dbReference>
<evidence type="ECO:0000313" key="8">
    <source>
        <dbReference type="EMBL" id="MBD2865366.1"/>
    </source>
</evidence>
<evidence type="ECO:0000256" key="2">
    <source>
        <dbReference type="ARBA" id="ARBA00022723"/>
    </source>
</evidence>
<feature type="binding site" evidence="6">
    <location>
        <position position="233"/>
    </location>
    <ligand>
        <name>substrate</name>
    </ligand>
</feature>
<evidence type="ECO:0000256" key="1">
    <source>
        <dbReference type="ARBA" id="ARBA00010716"/>
    </source>
</evidence>
<feature type="binding site" evidence="6">
    <location>
        <position position="257"/>
    </location>
    <ligand>
        <name>substrate</name>
    </ligand>
</feature>
<evidence type="ECO:0000256" key="5">
    <source>
        <dbReference type="PIRSR" id="PIRSR038994-1"/>
    </source>
</evidence>
<dbReference type="PANTHER" id="PTHR11113">
    <property type="entry name" value="N-ACETYLGLUCOSAMINE-6-PHOSPHATE DEACETYLASE"/>
    <property type="match status" value="1"/>
</dbReference>
<organism evidence="8 9">
    <name type="scientific">Paenibacillus oceani</name>
    <dbReference type="NCBI Taxonomy" id="2772510"/>
    <lineage>
        <taxon>Bacteria</taxon>
        <taxon>Bacillati</taxon>
        <taxon>Bacillota</taxon>
        <taxon>Bacilli</taxon>
        <taxon>Bacillales</taxon>
        <taxon>Paenibacillaceae</taxon>
        <taxon>Paenibacillus</taxon>
    </lineage>
</organism>
<evidence type="ECO:0000313" key="9">
    <source>
        <dbReference type="Proteomes" id="UP000639396"/>
    </source>
</evidence>
<dbReference type="GO" id="GO:0008448">
    <property type="term" value="F:N-acetylglucosamine-6-phosphate deacetylase activity"/>
    <property type="evidence" value="ECO:0007669"/>
    <property type="project" value="InterPro"/>
</dbReference>
<dbReference type="PIRSF" id="PIRSF038994">
    <property type="entry name" value="NagA"/>
    <property type="match status" value="1"/>
</dbReference>
<dbReference type="Gene3D" id="3.20.20.140">
    <property type="entry name" value="Metal-dependent hydrolases"/>
    <property type="match status" value="1"/>
</dbReference>